<keyword evidence="5" id="KW-0804">Transcription</keyword>
<feature type="DNA-binding region" description="OmpR/PhoB-type" evidence="7">
    <location>
        <begin position="142"/>
        <end position="239"/>
    </location>
</feature>
<evidence type="ECO:0000256" key="1">
    <source>
        <dbReference type="ARBA" id="ARBA00022553"/>
    </source>
</evidence>
<proteinExistence type="predicted"/>
<evidence type="ECO:0000256" key="5">
    <source>
        <dbReference type="ARBA" id="ARBA00023163"/>
    </source>
</evidence>
<organism evidence="10 11">
    <name type="scientific">Streptomyces scabiei</name>
    <dbReference type="NCBI Taxonomy" id="1930"/>
    <lineage>
        <taxon>Bacteria</taxon>
        <taxon>Bacillati</taxon>
        <taxon>Actinomycetota</taxon>
        <taxon>Actinomycetes</taxon>
        <taxon>Kitasatosporales</taxon>
        <taxon>Streptomycetaceae</taxon>
        <taxon>Streptomyces</taxon>
    </lineage>
</organism>
<dbReference type="Gene3D" id="1.10.10.10">
    <property type="entry name" value="Winged helix-like DNA-binding domain superfamily/Winged helix DNA-binding domain"/>
    <property type="match status" value="1"/>
</dbReference>
<dbReference type="GO" id="GO:0000156">
    <property type="term" value="F:phosphorelay response regulator activity"/>
    <property type="evidence" value="ECO:0007669"/>
    <property type="project" value="TreeGrafter"/>
</dbReference>
<dbReference type="GeneID" id="24311733"/>
<dbReference type="Gene3D" id="6.10.250.690">
    <property type="match status" value="1"/>
</dbReference>
<evidence type="ECO:0000256" key="2">
    <source>
        <dbReference type="ARBA" id="ARBA00023012"/>
    </source>
</evidence>
<dbReference type="GO" id="GO:0032993">
    <property type="term" value="C:protein-DNA complex"/>
    <property type="evidence" value="ECO:0007669"/>
    <property type="project" value="TreeGrafter"/>
</dbReference>
<gene>
    <name evidence="10" type="primary">tcrX_3</name>
    <name evidence="10" type="ORF">SsS58_03476</name>
</gene>
<keyword evidence="1 6" id="KW-0597">Phosphoprotein</keyword>
<evidence type="ECO:0000256" key="4">
    <source>
        <dbReference type="ARBA" id="ARBA00023125"/>
    </source>
</evidence>
<evidence type="ECO:0000256" key="6">
    <source>
        <dbReference type="PROSITE-ProRule" id="PRU00169"/>
    </source>
</evidence>
<reference evidence="10 11" key="2">
    <citation type="journal article" date="2016" name="Genome Announc.">
        <title>Draft Genome Sequences of Streptomyces scabiei S58, Streptomyces turgidiscabies T45, and Streptomyces acidiscabies a10, the Pathogens of Potato Common Scab, Isolated in Japan.</title>
        <authorList>
            <person name="Tomihama T."/>
            <person name="Nishi Y."/>
            <person name="Sakai M."/>
            <person name="Ikenaga M."/>
            <person name="Okubo T."/>
            <person name="Ikeda S."/>
        </authorList>
    </citation>
    <scope>NUCLEOTIDE SEQUENCE [LARGE SCALE GENOMIC DNA]</scope>
    <source>
        <strain evidence="10 11">S58</strain>
    </source>
</reference>
<dbReference type="PROSITE" id="PS51755">
    <property type="entry name" value="OMPR_PHOB"/>
    <property type="match status" value="1"/>
</dbReference>
<name>A0A100JP33_STRSC</name>
<dbReference type="InterPro" id="IPR001789">
    <property type="entry name" value="Sig_transdc_resp-reg_receiver"/>
</dbReference>
<reference evidence="11" key="1">
    <citation type="submission" date="2015-11" db="EMBL/GenBank/DDBJ databases">
        <authorList>
            <consortium name="Cross-ministerial Strategic Innovation Promotion Program (SIP) consortium"/>
            <person name="Tomihama T."/>
            <person name="Ikenaga M."/>
            <person name="Sakai M."/>
            <person name="Okubo T."/>
            <person name="Ikeda S."/>
        </authorList>
    </citation>
    <scope>NUCLEOTIDE SEQUENCE [LARGE SCALE GENOMIC DNA]</scope>
    <source>
        <strain evidence="11">S58</strain>
    </source>
</reference>
<dbReference type="SMART" id="SM00448">
    <property type="entry name" value="REC"/>
    <property type="match status" value="1"/>
</dbReference>
<dbReference type="InterPro" id="IPR001867">
    <property type="entry name" value="OmpR/PhoB-type_DNA-bd"/>
</dbReference>
<dbReference type="Gene3D" id="3.40.50.2300">
    <property type="match status" value="1"/>
</dbReference>
<evidence type="ECO:0000259" key="9">
    <source>
        <dbReference type="PROSITE" id="PS51755"/>
    </source>
</evidence>
<dbReference type="GO" id="GO:0000976">
    <property type="term" value="F:transcription cis-regulatory region binding"/>
    <property type="evidence" value="ECO:0007669"/>
    <property type="project" value="TreeGrafter"/>
</dbReference>
<feature type="domain" description="OmpR/PhoB-type" evidence="9">
    <location>
        <begin position="142"/>
        <end position="239"/>
    </location>
</feature>
<evidence type="ECO:0000313" key="11">
    <source>
        <dbReference type="Proteomes" id="UP000067448"/>
    </source>
</evidence>
<dbReference type="SUPFAM" id="SSF52172">
    <property type="entry name" value="CheY-like"/>
    <property type="match status" value="1"/>
</dbReference>
<keyword evidence="2" id="KW-0902">Two-component regulatory system</keyword>
<evidence type="ECO:0000313" key="10">
    <source>
        <dbReference type="EMBL" id="GAQ63099.1"/>
    </source>
</evidence>
<dbReference type="Proteomes" id="UP000067448">
    <property type="component" value="Unassembled WGS sequence"/>
</dbReference>
<feature type="modified residue" description="4-aspartylphosphate" evidence="6">
    <location>
        <position position="67"/>
    </location>
</feature>
<reference evidence="11" key="3">
    <citation type="submission" date="2016-02" db="EMBL/GenBank/DDBJ databases">
        <title>Draft genome of pathogenic Streptomyces sp. in Japan.</title>
        <authorList>
            <person name="Tomihama T."/>
            <person name="Ikenaga M."/>
            <person name="Sakai M."/>
            <person name="Okubo T."/>
            <person name="Ikeda S."/>
        </authorList>
    </citation>
    <scope>NUCLEOTIDE SEQUENCE [LARGE SCALE GENOMIC DNA]</scope>
    <source>
        <strain evidence="11">S58</strain>
    </source>
</reference>
<dbReference type="InterPro" id="IPR036388">
    <property type="entry name" value="WH-like_DNA-bd_sf"/>
</dbReference>
<dbReference type="GO" id="GO:0005829">
    <property type="term" value="C:cytosol"/>
    <property type="evidence" value="ECO:0007669"/>
    <property type="project" value="TreeGrafter"/>
</dbReference>
<dbReference type="InterPro" id="IPR039420">
    <property type="entry name" value="WalR-like"/>
</dbReference>
<dbReference type="SMART" id="SM00862">
    <property type="entry name" value="Trans_reg_C"/>
    <property type="match status" value="1"/>
</dbReference>
<dbReference type="Pfam" id="PF00072">
    <property type="entry name" value="Response_reg"/>
    <property type="match status" value="1"/>
</dbReference>
<dbReference type="EMBL" id="BCMM01000015">
    <property type="protein sequence ID" value="GAQ63099.1"/>
    <property type="molecule type" value="Genomic_DNA"/>
</dbReference>
<dbReference type="AlphaFoldDB" id="A0A100JP33"/>
<dbReference type="GO" id="GO:0006355">
    <property type="term" value="P:regulation of DNA-templated transcription"/>
    <property type="evidence" value="ECO:0007669"/>
    <property type="project" value="InterPro"/>
</dbReference>
<dbReference type="InterPro" id="IPR011006">
    <property type="entry name" value="CheY-like_superfamily"/>
</dbReference>
<dbReference type="PANTHER" id="PTHR48111">
    <property type="entry name" value="REGULATOR OF RPOS"/>
    <property type="match status" value="1"/>
</dbReference>
<dbReference type="RefSeq" id="WP_006378898.1">
    <property type="nucleotide sequence ID" value="NZ_BCMM01000015.1"/>
</dbReference>
<dbReference type="OMA" id="RTMDTHV"/>
<accession>A0A100JP33</accession>
<comment type="caution">
    <text evidence="10">The sequence shown here is derived from an EMBL/GenBank/DDBJ whole genome shotgun (WGS) entry which is preliminary data.</text>
</comment>
<evidence type="ECO:0000259" key="8">
    <source>
        <dbReference type="PROSITE" id="PS50110"/>
    </source>
</evidence>
<sequence>MPDENAAAVAESEPPLGRLLVVDDEPAILDTVGRFLRFIGYEVRTAATVKEALAEARDHLPELILLDIMLPDGDGIEVMRRLRADGLPHAVVFLTARDTRKDLVKALAAGGDDYVTKPFGLDEVAARIGAVLRRTRRPEHESSVLRVADLELDPATHSVRRGGTAIGLSPTEFRLLRYLMLHSGRIVPRAQLLEHVWSYDFNGDDTVVATYISYLRRKLDALGPPLIHTQRGIGYAIREPGC</sequence>
<dbReference type="CDD" id="cd00383">
    <property type="entry name" value="trans_reg_C"/>
    <property type="match status" value="1"/>
</dbReference>
<dbReference type="FunFam" id="1.10.10.10:FF:000005">
    <property type="entry name" value="Two-component system response regulator"/>
    <property type="match status" value="1"/>
</dbReference>
<protein>
    <submittedName>
        <fullName evidence="10">Putative transcriptional regulatory protein</fullName>
    </submittedName>
</protein>
<evidence type="ECO:0000256" key="3">
    <source>
        <dbReference type="ARBA" id="ARBA00023015"/>
    </source>
</evidence>
<evidence type="ECO:0000256" key="7">
    <source>
        <dbReference type="PROSITE-ProRule" id="PRU01091"/>
    </source>
</evidence>
<dbReference type="PROSITE" id="PS50110">
    <property type="entry name" value="RESPONSE_REGULATORY"/>
    <property type="match status" value="1"/>
</dbReference>
<dbReference type="PANTHER" id="PTHR48111:SF28">
    <property type="entry name" value="TRANSCRIPTIONAL REGULATORY PROTEIN TCRX-RELATED"/>
    <property type="match status" value="1"/>
</dbReference>
<dbReference type="Pfam" id="PF00486">
    <property type="entry name" value="Trans_reg_C"/>
    <property type="match status" value="1"/>
</dbReference>
<keyword evidence="4 7" id="KW-0238">DNA-binding</keyword>
<dbReference type="OrthoDB" id="5242462at2"/>
<feature type="domain" description="Response regulatory" evidence="8">
    <location>
        <begin position="18"/>
        <end position="132"/>
    </location>
</feature>
<keyword evidence="3" id="KW-0805">Transcription regulation</keyword>